<dbReference type="GO" id="GO:0000118">
    <property type="term" value="C:histone deacetylase complex"/>
    <property type="evidence" value="ECO:0007669"/>
    <property type="project" value="TreeGrafter"/>
</dbReference>
<dbReference type="GO" id="GO:0000785">
    <property type="term" value="C:chromatin"/>
    <property type="evidence" value="ECO:0007669"/>
    <property type="project" value="TreeGrafter"/>
</dbReference>
<dbReference type="Proteomes" id="UP000824469">
    <property type="component" value="Unassembled WGS sequence"/>
</dbReference>
<keyword evidence="2" id="KW-0678">Repressor</keyword>
<gene>
    <name evidence="6" type="ORF">KI387_030423</name>
</gene>
<feature type="non-terminal residue" evidence="6">
    <location>
        <position position="1"/>
    </location>
</feature>
<dbReference type="SMART" id="SM00761">
    <property type="entry name" value="HDAC_interact"/>
    <property type="match status" value="1"/>
</dbReference>
<feature type="compositionally biased region" description="Polar residues" evidence="4">
    <location>
        <begin position="129"/>
        <end position="140"/>
    </location>
</feature>
<comment type="subcellular location">
    <subcellularLocation>
        <location evidence="1">Nucleus</location>
    </subcellularLocation>
</comment>
<evidence type="ECO:0000313" key="7">
    <source>
        <dbReference type="Proteomes" id="UP000824469"/>
    </source>
</evidence>
<dbReference type="InterPro" id="IPR036600">
    <property type="entry name" value="PAH_sf"/>
</dbReference>
<feature type="region of interest" description="Disordered" evidence="4">
    <location>
        <begin position="124"/>
        <end position="144"/>
    </location>
</feature>
<evidence type="ECO:0000313" key="6">
    <source>
        <dbReference type="EMBL" id="KAH9298741.1"/>
    </source>
</evidence>
<dbReference type="Gene3D" id="1.20.1160.11">
    <property type="entry name" value="Paired amphipathic helix"/>
    <property type="match status" value="1"/>
</dbReference>
<feature type="region of interest" description="Disordered" evidence="4">
    <location>
        <begin position="265"/>
        <end position="310"/>
    </location>
</feature>
<dbReference type="PANTHER" id="PTHR12346">
    <property type="entry name" value="SIN3B-RELATED"/>
    <property type="match status" value="1"/>
</dbReference>
<dbReference type="SUPFAM" id="SSF47762">
    <property type="entry name" value="PAH2 domain"/>
    <property type="match status" value="1"/>
</dbReference>
<evidence type="ECO:0000256" key="1">
    <source>
        <dbReference type="ARBA" id="ARBA00004123"/>
    </source>
</evidence>
<evidence type="ECO:0000259" key="5">
    <source>
        <dbReference type="SMART" id="SM00761"/>
    </source>
</evidence>
<evidence type="ECO:0000256" key="3">
    <source>
        <dbReference type="ARBA" id="ARBA00023242"/>
    </source>
</evidence>
<dbReference type="Pfam" id="PF16879">
    <property type="entry name" value="Sin3a_C"/>
    <property type="match status" value="1"/>
</dbReference>
<dbReference type="InterPro" id="IPR013194">
    <property type="entry name" value="HDAC_interact_dom"/>
</dbReference>
<reference evidence="6 7" key="1">
    <citation type="journal article" date="2021" name="Nat. Plants">
        <title>The Taxus genome provides insights into paclitaxel biosynthesis.</title>
        <authorList>
            <person name="Xiong X."/>
            <person name="Gou J."/>
            <person name="Liao Q."/>
            <person name="Li Y."/>
            <person name="Zhou Q."/>
            <person name="Bi G."/>
            <person name="Li C."/>
            <person name="Du R."/>
            <person name="Wang X."/>
            <person name="Sun T."/>
            <person name="Guo L."/>
            <person name="Liang H."/>
            <person name="Lu P."/>
            <person name="Wu Y."/>
            <person name="Zhang Z."/>
            <person name="Ro D.K."/>
            <person name="Shang Y."/>
            <person name="Huang S."/>
            <person name="Yan J."/>
        </authorList>
    </citation>
    <scope>NUCLEOTIDE SEQUENCE [LARGE SCALE GENOMIC DNA]</scope>
    <source>
        <strain evidence="6">Ta-2019</strain>
    </source>
</reference>
<dbReference type="AlphaFoldDB" id="A0AA38CGS2"/>
<feature type="compositionally biased region" description="Polar residues" evidence="4">
    <location>
        <begin position="293"/>
        <end position="306"/>
    </location>
</feature>
<organism evidence="6 7">
    <name type="scientific">Taxus chinensis</name>
    <name type="common">Chinese yew</name>
    <name type="synonym">Taxus wallichiana var. chinensis</name>
    <dbReference type="NCBI Taxonomy" id="29808"/>
    <lineage>
        <taxon>Eukaryota</taxon>
        <taxon>Viridiplantae</taxon>
        <taxon>Streptophyta</taxon>
        <taxon>Embryophyta</taxon>
        <taxon>Tracheophyta</taxon>
        <taxon>Spermatophyta</taxon>
        <taxon>Pinopsida</taxon>
        <taxon>Pinidae</taxon>
        <taxon>Conifers II</taxon>
        <taxon>Cupressales</taxon>
        <taxon>Taxaceae</taxon>
        <taxon>Taxus</taxon>
    </lineage>
</organism>
<dbReference type="EMBL" id="JAHRHJ020000010">
    <property type="protein sequence ID" value="KAH9298741.1"/>
    <property type="molecule type" value="Genomic_DNA"/>
</dbReference>
<feature type="compositionally biased region" description="Basic and acidic residues" evidence="4">
    <location>
        <begin position="265"/>
        <end position="284"/>
    </location>
</feature>
<dbReference type="GO" id="GO:0003714">
    <property type="term" value="F:transcription corepressor activity"/>
    <property type="evidence" value="ECO:0007669"/>
    <property type="project" value="InterPro"/>
</dbReference>
<keyword evidence="3" id="KW-0539">Nucleus</keyword>
<dbReference type="InterPro" id="IPR039774">
    <property type="entry name" value="Sin3-like"/>
</dbReference>
<evidence type="ECO:0000256" key="2">
    <source>
        <dbReference type="ARBA" id="ARBA00022491"/>
    </source>
</evidence>
<protein>
    <recommendedName>
        <fullName evidence="5">Histone deacetylase interacting domain-containing protein</fullName>
    </recommendedName>
</protein>
<dbReference type="InterPro" id="IPR031693">
    <property type="entry name" value="Sin3_C"/>
</dbReference>
<sequence>VKLLFYDHKDLAEEFTHFLSVSTSSAIVPHLQASGRVSFEPTLGLTSVRHLHEEIMVKQKQQSATSNKVEKERDFKEGWQWKQEDMGEKSSAQTRKGELNIMNLSPLRRNSTGRSRDLICRQRQKGSIDGSTGQHSQQCPPTDHSKTLRLINPHEELIFFEKVNIKTGNDNASRELLRCINMYKDGLIGPEHFPYLAVNILGKYPDIMNEFIEMVSQSGNWEHSELLTDMVLREEECTEHVQIGKGTENIDIVLQEERGLDIVLEKENERKKEKDHEEDRDGHKDQHHRSRVTLDSNSSPSSNNEKLTYKPISEMDLSQWDRCTPSYRLLPQNFLKPVASYCTALAAEVLNDTCVAVASGTEDYPKHVQENCYEEALFRCEEDRFELDMLIETTIATIKCIHELLEKMHNNTINESGHIQTENHLTAMNLRCIERIYGDHGLDVICLVHETPGQCLPVIVKRLQQKHDEWSNCRIKFNRIWADVCAKNYTKSLDHRSSFFEQQDEKSLSQKALLQDIKEISERKSKEIKMLVTIASGNGTPLIPDLKYKYTDMTLHEDLYKIIKYSSDKVCTSTKGSDKIMRIFTIFFEQMLGFPSQSNGVKDTEEDLSLAQERNWKSPELGHGELGIDREEGELSPHSHYEAVYGGLDCEREGELSPRLTLFEQISSTKRNALAAERNWENVKDRLPPKLEKLTIKLVEQLQTIALGEMEKELLKLGLYERWRSPSSFSDVVYHANASNLLKRNNVYRFEFASQSDELSIQLMRNALGKLDCDAKELEPAFLDYLQNDFFSTVSDAKERHQIFLSRNMCKYTSVDKYYDSMSNVMKDVRLVNGLQQIISCKTSKVGQVLSARVLLLIAI</sequence>
<dbReference type="GO" id="GO:0000122">
    <property type="term" value="P:negative regulation of transcription by RNA polymerase II"/>
    <property type="evidence" value="ECO:0007669"/>
    <property type="project" value="TreeGrafter"/>
</dbReference>
<proteinExistence type="predicted"/>
<dbReference type="Pfam" id="PF08295">
    <property type="entry name" value="Sin3_corepress"/>
    <property type="match status" value="1"/>
</dbReference>
<accession>A0AA38CGS2</accession>
<comment type="caution">
    <text evidence="6">The sequence shown here is derived from an EMBL/GenBank/DDBJ whole genome shotgun (WGS) entry which is preliminary data.</text>
</comment>
<name>A0AA38CGS2_TAXCH</name>
<dbReference type="PANTHER" id="PTHR12346:SF0">
    <property type="entry name" value="SIN3A, ISOFORM G"/>
    <property type="match status" value="1"/>
</dbReference>
<keyword evidence="7" id="KW-1185">Reference proteome</keyword>
<feature type="domain" description="Histone deacetylase interacting" evidence="5">
    <location>
        <begin position="319"/>
        <end position="418"/>
    </location>
</feature>
<evidence type="ECO:0000256" key="4">
    <source>
        <dbReference type="SAM" id="MobiDB-lite"/>
    </source>
</evidence>
<dbReference type="OMA" id="YHANASN"/>